<name>A0A222GBI6_9GAMM</name>
<proteinExistence type="predicted"/>
<dbReference type="Proteomes" id="UP000202259">
    <property type="component" value="Chromosome"/>
</dbReference>
<dbReference type="OrthoDB" id="6197363at2"/>
<evidence type="ECO:0000313" key="2">
    <source>
        <dbReference type="Proteomes" id="UP000202259"/>
    </source>
</evidence>
<sequence length="115" mass="12734">MKPLIFITFAAFAGFVYVPASQSANLASNICEYVAVDDKGRLRKLLKSNRLKLRNVFKDVSCDNDNILIFAAKKNAKEIGQLLIKKLPKGVIESELENLVSISPQLAELAQARIN</sequence>
<organism evidence="1 2">
    <name type="scientific">Cognaticolwellia beringensis</name>
    <dbReference type="NCBI Taxonomy" id="1967665"/>
    <lineage>
        <taxon>Bacteria</taxon>
        <taxon>Pseudomonadati</taxon>
        <taxon>Pseudomonadota</taxon>
        <taxon>Gammaproteobacteria</taxon>
        <taxon>Alteromonadales</taxon>
        <taxon>Colwelliaceae</taxon>
        <taxon>Cognaticolwellia</taxon>
    </lineage>
</organism>
<dbReference type="Pfam" id="PF12514">
    <property type="entry name" value="DUF3718"/>
    <property type="match status" value="1"/>
</dbReference>
<dbReference type="KEGG" id="cber:B5D82_15655"/>
<gene>
    <name evidence="1" type="ORF">B5D82_15655</name>
</gene>
<keyword evidence="2" id="KW-1185">Reference proteome</keyword>
<reference evidence="1 2" key="1">
    <citation type="submission" date="2017-08" db="EMBL/GenBank/DDBJ databases">
        <title>Complete genome of Colwellia sp. NB097-1, a psychrophile bacterium ioslated from Bering Sea.</title>
        <authorList>
            <person name="Chen X."/>
        </authorList>
    </citation>
    <scope>NUCLEOTIDE SEQUENCE [LARGE SCALE GENOMIC DNA]</scope>
    <source>
        <strain evidence="1 2">NB097-1</strain>
    </source>
</reference>
<dbReference type="EMBL" id="CP020465">
    <property type="protein sequence ID" value="ASP49072.1"/>
    <property type="molecule type" value="Genomic_DNA"/>
</dbReference>
<dbReference type="RefSeq" id="WP_081152827.1">
    <property type="nucleotide sequence ID" value="NZ_CP020465.1"/>
</dbReference>
<evidence type="ECO:0000313" key="1">
    <source>
        <dbReference type="EMBL" id="ASP49072.1"/>
    </source>
</evidence>
<dbReference type="InterPro" id="IPR022193">
    <property type="entry name" value="DUF3718"/>
</dbReference>
<accession>A0A222GBI6</accession>
<protein>
    <submittedName>
        <fullName evidence="1">DUF3718 domain-containing protein</fullName>
    </submittedName>
</protein>
<dbReference type="AlphaFoldDB" id="A0A222GBI6"/>